<accession>A0A9X4E0W5</accession>
<dbReference type="SUPFAM" id="SSF103642">
    <property type="entry name" value="Sec-C motif"/>
    <property type="match status" value="1"/>
</dbReference>
<evidence type="ECO:0000313" key="1">
    <source>
        <dbReference type="EMBL" id="MDD9327366.1"/>
    </source>
</evidence>
<name>A0A9X4E0W5_9NEIS</name>
<organism evidence="1">
    <name type="scientific">Neisseria leonii</name>
    <dbReference type="NCBI Taxonomy" id="2995413"/>
    <lineage>
        <taxon>Bacteria</taxon>
        <taxon>Pseudomonadati</taxon>
        <taxon>Pseudomonadota</taxon>
        <taxon>Betaproteobacteria</taxon>
        <taxon>Neisseriales</taxon>
        <taxon>Neisseriaceae</taxon>
        <taxon>Neisseria</taxon>
    </lineage>
</organism>
<dbReference type="Pfam" id="PF02810">
    <property type="entry name" value="SEC-C"/>
    <property type="match status" value="1"/>
</dbReference>
<dbReference type="SUPFAM" id="SSF101327">
    <property type="entry name" value="YgfB-like"/>
    <property type="match status" value="1"/>
</dbReference>
<dbReference type="PANTHER" id="PTHR33747">
    <property type="entry name" value="UPF0225 PROTEIN SCO1677"/>
    <property type="match status" value="1"/>
</dbReference>
<dbReference type="InterPro" id="IPR004027">
    <property type="entry name" value="SEC_C_motif"/>
</dbReference>
<proteinExistence type="predicted"/>
<dbReference type="Pfam" id="PF03695">
    <property type="entry name" value="UPF0149"/>
    <property type="match status" value="1"/>
</dbReference>
<dbReference type="EMBL" id="CP146598">
    <property type="protein sequence ID" value="WWY03751.1"/>
    <property type="molecule type" value="Genomic_DNA"/>
</dbReference>
<dbReference type="InterPro" id="IPR036255">
    <property type="entry name" value="YgfB-like_sf"/>
</dbReference>
<dbReference type="RefSeq" id="WP_274584604.1">
    <property type="nucleotide sequence ID" value="NZ_CP145811.1"/>
</dbReference>
<dbReference type="EMBL" id="JAPQFL010000001">
    <property type="protein sequence ID" value="MDD9327366.1"/>
    <property type="molecule type" value="Genomic_DNA"/>
</dbReference>
<reference evidence="2" key="2">
    <citation type="submission" date="2024-02" db="EMBL/GenBank/DDBJ databases">
        <title>Neisseria leonii sp. nov.</title>
        <authorList>
            <person name="Boutroux M."/>
            <person name="Favre-Rochex S."/>
            <person name="Gorgette O."/>
            <person name="Touak G."/>
            <person name="Muhle E."/>
            <person name="Chesneau O."/>
            <person name="Clermont D."/>
            <person name="Rahi P."/>
        </authorList>
    </citation>
    <scope>NUCLEOTIDE SEQUENCE</scope>
    <source>
        <strain evidence="2">51.81</strain>
    </source>
</reference>
<gene>
    <name evidence="1" type="ORF">ORY91_000751</name>
    <name evidence="2" type="ORF">V9W64_03140</name>
</gene>
<keyword evidence="3" id="KW-1185">Reference proteome</keyword>
<dbReference type="PANTHER" id="PTHR33747:SF1">
    <property type="entry name" value="ADENYLATE CYCLASE-ASSOCIATED CAP C-TERMINAL DOMAIN-CONTAINING PROTEIN"/>
    <property type="match status" value="1"/>
</dbReference>
<dbReference type="NCBIfam" id="TIGR02292">
    <property type="entry name" value="ygfB_yecA"/>
    <property type="match status" value="1"/>
</dbReference>
<sequence>METQKIERLAALIDPYATESAGVRSDEVQAMLAALVSGPDDFDLAWLDGFFDETDMPDAERAEAAALVQEWADSIRTELADGRIPELHLLPSETGGADYEVWSNAYLYALDLTETDWFAAADNEEFEDLFYPMMLLAGVFDDEETGIVLDTDEAERTQARQDLPDAVLAVYRFWQAKRNKPATFRRETAKTGRNDACPCGSGKKYKACCGRH</sequence>
<evidence type="ECO:0000313" key="2">
    <source>
        <dbReference type="EMBL" id="WWY03751.1"/>
    </source>
</evidence>
<evidence type="ECO:0000313" key="3">
    <source>
        <dbReference type="Proteomes" id="UP001149607"/>
    </source>
</evidence>
<dbReference type="AlphaFoldDB" id="A0A9X4E0W5"/>
<protein>
    <submittedName>
        <fullName evidence="1">UPF0149 family protein</fullName>
    </submittedName>
</protein>
<dbReference type="Proteomes" id="UP001149607">
    <property type="component" value="Chromosome"/>
</dbReference>
<dbReference type="Gene3D" id="3.10.450.50">
    <property type="match status" value="1"/>
</dbReference>
<reference evidence="1" key="1">
    <citation type="submission" date="2022-10" db="EMBL/GenBank/DDBJ databases">
        <authorList>
            <person name="Boutroux M."/>
        </authorList>
    </citation>
    <scope>NUCLEOTIDE SEQUENCE</scope>
    <source>
        <strain evidence="1">51.81</strain>
    </source>
</reference>
<dbReference type="InterPro" id="IPR011978">
    <property type="entry name" value="YgfB-like"/>
</dbReference>